<dbReference type="InterPro" id="IPR046350">
    <property type="entry name" value="Cystatin_sf"/>
</dbReference>
<dbReference type="Gene3D" id="3.10.450.10">
    <property type="match status" value="1"/>
</dbReference>
<evidence type="ECO:0000256" key="1">
    <source>
        <dbReference type="SAM" id="SignalP"/>
    </source>
</evidence>
<evidence type="ECO:0000259" key="2">
    <source>
        <dbReference type="Pfam" id="PF00031"/>
    </source>
</evidence>
<keyword evidence="4" id="KW-1185">Reference proteome</keyword>
<comment type="caution">
    <text evidence="3">The sequence shown here is derived from an EMBL/GenBank/DDBJ whole genome shotgun (WGS) entry which is preliminary data.</text>
</comment>
<organism evidence="3 4">
    <name type="scientific">Etheostoma spectabile</name>
    <name type="common">orangethroat darter</name>
    <dbReference type="NCBI Taxonomy" id="54343"/>
    <lineage>
        <taxon>Eukaryota</taxon>
        <taxon>Metazoa</taxon>
        <taxon>Chordata</taxon>
        <taxon>Craniata</taxon>
        <taxon>Vertebrata</taxon>
        <taxon>Euteleostomi</taxon>
        <taxon>Actinopterygii</taxon>
        <taxon>Neopterygii</taxon>
        <taxon>Teleostei</taxon>
        <taxon>Neoteleostei</taxon>
        <taxon>Acanthomorphata</taxon>
        <taxon>Eupercaria</taxon>
        <taxon>Perciformes</taxon>
        <taxon>Percoidei</taxon>
        <taxon>Percidae</taxon>
        <taxon>Etheostomatinae</taxon>
        <taxon>Etheostoma</taxon>
    </lineage>
</organism>
<name>A0A5J5CH69_9PERO</name>
<keyword evidence="1" id="KW-0732">Signal</keyword>
<dbReference type="SUPFAM" id="SSF54403">
    <property type="entry name" value="Cystatin/monellin"/>
    <property type="match status" value="1"/>
</dbReference>
<protein>
    <recommendedName>
        <fullName evidence="2">Cystatin domain-containing protein</fullName>
    </recommendedName>
</protein>
<dbReference type="GO" id="GO:0004869">
    <property type="term" value="F:cysteine-type endopeptidase inhibitor activity"/>
    <property type="evidence" value="ECO:0007669"/>
    <property type="project" value="InterPro"/>
</dbReference>
<dbReference type="Proteomes" id="UP000327493">
    <property type="component" value="Chromosome 21"/>
</dbReference>
<feature type="non-terminal residue" evidence="3">
    <location>
        <position position="1"/>
    </location>
</feature>
<sequence length="75" mass="8533">FVWFCVFVSAFIGRFVTEQQILGDPQDVPVTDPEVISSAEFSVSEYNYANTRTNYKLVEITSAKIQVTLKLILVR</sequence>
<feature type="domain" description="Cystatin" evidence="2">
    <location>
        <begin position="23"/>
        <end position="67"/>
    </location>
</feature>
<dbReference type="AlphaFoldDB" id="A0A5J5CH69"/>
<dbReference type="CDD" id="cd00042">
    <property type="entry name" value="CY"/>
    <property type="match status" value="1"/>
</dbReference>
<feature type="non-terminal residue" evidence="3">
    <location>
        <position position="75"/>
    </location>
</feature>
<gene>
    <name evidence="3" type="ORF">FQN60_002823</name>
</gene>
<evidence type="ECO:0000313" key="3">
    <source>
        <dbReference type="EMBL" id="KAA8581242.1"/>
    </source>
</evidence>
<dbReference type="InterPro" id="IPR000010">
    <property type="entry name" value="Cystatin_dom"/>
</dbReference>
<dbReference type="EMBL" id="VOFY01000021">
    <property type="protein sequence ID" value="KAA8581242.1"/>
    <property type="molecule type" value="Genomic_DNA"/>
</dbReference>
<evidence type="ECO:0000313" key="4">
    <source>
        <dbReference type="Proteomes" id="UP000327493"/>
    </source>
</evidence>
<feature type="signal peptide" evidence="1">
    <location>
        <begin position="1"/>
        <end position="18"/>
    </location>
</feature>
<feature type="chain" id="PRO_5023940674" description="Cystatin domain-containing protein" evidence="1">
    <location>
        <begin position="19"/>
        <end position="75"/>
    </location>
</feature>
<proteinExistence type="predicted"/>
<reference evidence="3 4" key="1">
    <citation type="submission" date="2019-08" db="EMBL/GenBank/DDBJ databases">
        <title>A chromosome-level genome assembly, high-density linkage maps, and genome scans reveal the genomic architecture of hybrid incompatibilities underlying speciation via character displacement in darters (Percidae: Etheostominae).</title>
        <authorList>
            <person name="Moran R.L."/>
            <person name="Catchen J.M."/>
            <person name="Fuller R.C."/>
        </authorList>
    </citation>
    <scope>NUCLEOTIDE SEQUENCE [LARGE SCALE GENOMIC DNA]</scope>
    <source>
        <strain evidence="3">EspeVRDwgs_2016</strain>
        <tissue evidence="3">Muscle</tissue>
    </source>
</reference>
<accession>A0A5J5CH69</accession>
<dbReference type="Pfam" id="PF00031">
    <property type="entry name" value="Cystatin"/>
    <property type="match status" value="1"/>
</dbReference>